<dbReference type="PANTHER" id="PTHR43591">
    <property type="entry name" value="METHYLTRANSFERASE"/>
    <property type="match status" value="1"/>
</dbReference>
<dbReference type="CDD" id="cd02440">
    <property type="entry name" value="AdoMet_MTases"/>
    <property type="match status" value="1"/>
</dbReference>
<organism evidence="3 4">
    <name type="scientific">Madurella fahalii</name>
    <dbReference type="NCBI Taxonomy" id="1157608"/>
    <lineage>
        <taxon>Eukaryota</taxon>
        <taxon>Fungi</taxon>
        <taxon>Dikarya</taxon>
        <taxon>Ascomycota</taxon>
        <taxon>Pezizomycotina</taxon>
        <taxon>Sordariomycetes</taxon>
        <taxon>Sordariomycetidae</taxon>
        <taxon>Sordariales</taxon>
        <taxon>Sordariales incertae sedis</taxon>
        <taxon>Madurella</taxon>
    </lineage>
</organism>
<evidence type="ECO:0000313" key="4">
    <source>
        <dbReference type="Proteomes" id="UP001628179"/>
    </source>
</evidence>
<dbReference type="GeneID" id="98173311"/>
<dbReference type="Pfam" id="PF13489">
    <property type="entry name" value="Methyltransf_23"/>
    <property type="match status" value="1"/>
</dbReference>
<evidence type="ECO:0000256" key="2">
    <source>
        <dbReference type="SAM" id="MobiDB-lite"/>
    </source>
</evidence>
<proteinExistence type="inferred from homology"/>
<gene>
    <name evidence="3" type="ORF">MFIFM68171_02566</name>
</gene>
<dbReference type="PANTHER" id="PTHR43591:SF10">
    <property type="entry name" value="ABC TRANSMEMBRANE TYPE-1 DOMAIN-CONTAINING PROTEIN-RELATED"/>
    <property type="match status" value="1"/>
</dbReference>
<keyword evidence="4" id="KW-1185">Reference proteome</keyword>
<reference evidence="3 4" key="1">
    <citation type="submission" date="2024-09" db="EMBL/GenBank/DDBJ databases">
        <title>Itraconazole resistance in Madurella fahalii resulting from another homologue of gene encoding cytochrome P450 14-alpha sterol demethylase (CYP51).</title>
        <authorList>
            <person name="Yoshioka I."/>
            <person name="Fahal A.H."/>
            <person name="Kaneko S."/>
            <person name="Yaguchi T."/>
        </authorList>
    </citation>
    <scope>NUCLEOTIDE SEQUENCE [LARGE SCALE GENOMIC DNA]</scope>
    <source>
        <strain evidence="3 4">IFM 68171</strain>
    </source>
</reference>
<protein>
    <submittedName>
        <fullName evidence="3">Secondary metabolism regulator LAE1</fullName>
    </submittedName>
</protein>
<dbReference type="InterPro" id="IPR029063">
    <property type="entry name" value="SAM-dependent_MTases_sf"/>
</dbReference>
<feature type="region of interest" description="Disordered" evidence="2">
    <location>
        <begin position="1"/>
        <end position="26"/>
    </location>
</feature>
<dbReference type="SUPFAM" id="SSF53335">
    <property type="entry name" value="S-adenosyl-L-methionine-dependent methyltransferases"/>
    <property type="match status" value="1"/>
</dbReference>
<dbReference type="RefSeq" id="XP_070914089.1">
    <property type="nucleotide sequence ID" value="XM_071057988.1"/>
</dbReference>
<accession>A0ABQ0G3P7</accession>
<comment type="similarity">
    <text evidence="1">Belongs to the methyltransferase superfamily. LaeA methyltransferase family.</text>
</comment>
<sequence>MDRDRTSVPASTSATAATSDPMDEPIQVDTTLDDTDSAIDDQLSSFTASLTSSVIDYPIEYGRRYHAFRSGIYPFPNDELELSRLDLTHEMMVKGTGDKLFHAPIEEKKVKRILDVGTGTGIWAMVIADMFPGAEVLGNDLSAIQPTWVPPNLKFEIDDVESPWLHSAPFDFIFTRYMAACIADWPGLFKNIYDNLSPGGWAEFQDFDLQYYSEDGSLKETHDVLIWDNLFLDAANKTGREVSPGPRLEGWARDAGFQNIKHQRFKFPIGPWPRHLTLKQVGLYNLRQIENGLEAFTLRLFTGVLKWRPEEVQVLLAKVRKDLRNRDIHCAVDFHVVYGQKPE</sequence>
<feature type="compositionally biased region" description="Low complexity" evidence="2">
    <location>
        <begin position="7"/>
        <end position="19"/>
    </location>
</feature>
<name>A0ABQ0G3P7_9PEZI</name>
<evidence type="ECO:0000256" key="1">
    <source>
        <dbReference type="ARBA" id="ARBA00038158"/>
    </source>
</evidence>
<dbReference type="Gene3D" id="3.40.50.150">
    <property type="entry name" value="Vaccinia Virus protein VP39"/>
    <property type="match status" value="1"/>
</dbReference>
<dbReference type="Proteomes" id="UP001628179">
    <property type="component" value="Unassembled WGS sequence"/>
</dbReference>
<dbReference type="EMBL" id="BAAFSV010000001">
    <property type="protein sequence ID" value="GAB1312356.1"/>
    <property type="molecule type" value="Genomic_DNA"/>
</dbReference>
<comment type="caution">
    <text evidence="3">The sequence shown here is derived from an EMBL/GenBank/DDBJ whole genome shotgun (WGS) entry which is preliminary data.</text>
</comment>
<evidence type="ECO:0000313" key="3">
    <source>
        <dbReference type="EMBL" id="GAB1312356.1"/>
    </source>
</evidence>